<feature type="region of interest" description="Disordered" evidence="5">
    <location>
        <begin position="145"/>
        <end position="166"/>
    </location>
</feature>
<dbReference type="FunFam" id="3.30.70.330:FF:000072">
    <property type="entry name" value="heterogeneous nuclear ribonucleoprotein L isoform X1"/>
    <property type="match status" value="1"/>
</dbReference>
<keyword evidence="2" id="KW-0677">Repeat</keyword>
<dbReference type="SMART" id="SM00360">
    <property type="entry name" value="RRM"/>
    <property type="match status" value="2"/>
</dbReference>
<dbReference type="GO" id="GO:0003723">
    <property type="term" value="F:RNA binding"/>
    <property type="evidence" value="ECO:0007669"/>
    <property type="project" value="UniProtKB-UniRule"/>
</dbReference>
<dbReference type="InterPro" id="IPR055204">
    <property type="entry name" value="HNRNPL_RRM"/>
</dbReference>
<evidence type="ECO:0000259" key="6">
    <source>
        <dbReference type="PROSITE" id="PS50102"/>
    </source>
</evidence>
<dbReference type="Pfam" id="PF22976">
    <property type="entry name" value="RRM_10"/>
    <property type="match status" value="1"/>
</dbReference>
<reference evidence="7" key="1">
    <citation type="submission" date="2017-10" db="EMBL/GenBank/DDBJ databases">
        <title>Transcriptome Assembly of Sugarcane Aphid Adults.</title>
        <authorList>
            <person name="Scully E.D."/>
            <person name="Palmer N.A."/>
            <person name="Geib S.M."/>
            <person name="Sarath G."/>
            <person name="Sattler S.E."/>
        </authorList>
    </citation>
    <scope>NUCLEOTIDE SEQUENCE</scope>
    <source>
        <tissue evidence="7">Whole body</tissue>
    </source>
</reference>
<organism evidence="7">
    <name type="scientific">Melanaphis sacchari</name>
    <dbReference type="NCBI Taxonomy" id="742174"/>
    <lineage>
        <taxon>Eukaryota</taxon>
        <taxon>Metazoa</taxon>
        <taxon>Ecdysozoa</taxon>
        <taxon>Arthropoda</taxon>
        <taxon>Hexapoda</taxon>
        <taxon>Insecta</taxon>
        <taxon>Pterygota</taxon>
        <taxon>Neoptera</taxon>
        <taxon>Paraneoptera</taxon>
        <taxon>Hemiptera</taxon>
        <taxon>Sternorrhyncha</taxon>
        <taxon>Aphidomorpha</taxon>
        <taxon>Aphidoidea</taxon>
        <taxon>Aphididae</taxon>
        <taxon>Aphidini</taxon>
        <taxon>Melanaphis</taxon>
    </lineage>
</organism>
<dbReference type="GO" id="GO:0005634">
    <property type="term" value="C:nucleus"/>
    <property type="evidence" value="ECO:0007669"/>
    <property type="project" value="InterPro"/>
</dbReference>
<feature type="compositionally biased region" description="Basic and acidic residues" evidence="5">
    <location>
        <begin position="15"/>
        <end position="31"/>
    </location>
</feature>
<dbReference type="PANTHER" id="PTHR15592">
    <property type="entry name" value="MATRIN 3/NUCLEAR PROTEIN 220-RELATED"/>
    <property type="match status" value="1"/>
</dbReference>
<evidence type="ECO:0000256" key="2">
    <source>
        <dbReference type="ARBA" id="ARBA00022737"/>
    </source>
</evidence>
<dbReference type="CDD" id="cd12424">
    <property type="entry name" value="RRM3_hnRNPL_like"/>
    <property type="match status" value="1"/>
</dbReference>
<keyword evidence="7" id="KW-0687">Ribonucleoprotein</keyword>
<dbReference type="InterPro" id="IPR012677">
    <property type="entry name" value="Nucleotide-bd_a/b_plait_sf"/>
</dbReference>
<evidence type="ECO:0000313" key="7">
    <source>
        <dbReference type="EMBL" id="MBW15908.1"/>
    </source>
</evidence>
<feature type="domain" description="RRM" evidence="6">
    <location>
        <begin position="209"/>
        <end position="284"/>
    </location>
</feature>
<feature type="region of interest" description="Disordered" evidence="5">
    <location>
        <begin position="305"/>
        <end position="326"/>
    </location>
</feature>
<dbReference type="GO" id="GO:1990904">
    <property type="term" value="C:ribonucleoprotein complex"/>
    <property type="evidence" value="ECO:0007669"/>
    <property type="project" value="UniProtKB-KW"/>
</dbReference>
<evidence type="ECO:0000256" key="1">
    <source>
        <dbReference type="ARBA" id="ARBA00022553"/>
    </source>
</evidence>
<feature type="region of interest" description="Disordered" evidence="5">
    <location>
        <begin position="15"/>
        <end position="48"/>
    </location>
</feature>
<evidence type="ECO:0000256" key="4">
    <source>
        <dbReference type="PROSITE-ProRule" id="PRU00176"/>
    </source>
</evidence>
<dbReference type="Pfam" id="PF13893">
    <property type="entry name" value="RRM_5"/>
    <property type="match status" value="1"/>
</dbReference>
<dbReference type="AlphaFoldDB" id="A0A2H8TRQ6"/>
<dbReference type="InterPro" id="IPR035979">
    <property type="entry name" value="RBD_domain_sf"/>
</dbReference>
<gene>
    <name evidence="7" type="primary">Hnrnpl</name>
</gene>
<evidence type="ECO:0000256" key="5">
    <source>
        <dbReference type="SAM" id="MobiDB-lite"/>
    </source>
</evidence>
<dbReference type="CDD" id="cd12694">
    <property type="entry name" value="RRM2_hnRNPL_like"/>
    <property type="match status" value="1"/>
</dbReference>
<accession>A0A2H8TRQ6</accession>
<dbReference type="InterPro" id="IPR006536">
    <property type="entry name" value="HnRNP-L/PTB"/>
</dbReference>
<proteinExistence type="predicted"/>
<dbReference type="SUPFAM" id="SSF54928">
    <property type="entry name" value="RNA-binding domain, RBD"/>
    <property type="match status" value="3"/>
</dbReference>
<dbReference type="EMBL" id="GFXV01004103">
    <property type="protein sequence ID" value="MBW15908.1"/>
    <property type="molecule type" value="Transcribed_RNA"/>
</dbReference>
<protein>
    <submittedName>
        <fullName evidence="7">Heterogeneous nuclear ribonucleoprotein L</fullName>
    </submittedName>
</protein>
<dbReference type="OrthoDB" id="302770at2759"/>
<dbReference type="NCBIfam" id="TIGR01649">
    <property type="entry name" value="hnRNP-L_PTB"/>
    <property type="match status" value="1"/>
</dbReference>
<dbReference type="Gene3D" id="3.30.70.330">
    <property type="match status" value="3"/>
</dbReference>
<dbReference type="GO" id="GO:0006397">
    <property type="term" value="P:mRNA processing"/>
    <property type="evidence" value="ECO:0007669"/>
    <property type="project" value="InterPro"/>
</dbReference>
<sequence length="428" mass="48341">MMSFNHYGYNSLKHEQTNKRLRTADYDRESRTTNSSVSSYEDGRRKNAETQPNHILLLTITKVTYPINTDVIHTISKDHGNVLRIVIFRKRGVQAMVEYEEVEQAIRAKQLMDGADIYQGCCTLRVEYAKPSKLNVYKNDSETWDYTTPNPGEKKTAPLLPDPPRAPLISTRPTFPRFDFECRGGLLSTPHDLPNNNYGDSYPAAPGRCVLMVYGLDPDKANCNRLFNLFCLYGNVVKIKFLKSKEGCAMVQMDNEMSVDRCMDNLNKLTLISGNVLQLQVSKQMYLSDIMVPYDLPDGTPSFKDYSNSKNNRYHSNSNGKNRRQTPSSVLHFFNAPPNISEADLSQTISKAVKDVDPKIIIKMFPPKGTEARSSSGLVEFTDMAVAVEVIMAVNHWPIKCESSKFPYLLRLCFSSLPKGIANAEMAQ</sequence>
<keyword evidence="1" id="KW-0597">Phosphoprotein</keyword>
<keyword evidence="3 4" id="KW-0694">RNA-binding</keyword>
<dbReference type="InterPro" id="IPR000504">
    <property type="entry name" value="RRM_dom"/>
</dbReference>
<name>A0A2H8TRQ6_9HEMI</name>
<dbReference type="Pfam" id="PF11835">
    <property type="entry name" value="RRM_8"/>
    <property type="match status" value="1"/>
</dbReference>
<dbReference type="PROSITE" id="PS50102">
    <property type="entry name" value="RRM"/>
    <property type="match status" value="1"/>
</dbReference>
<dbReference type="InterPro" id="IPR021790">
    <property type="entry name" value="PTBP1-like_RRM2"/>
</dbReference>
<evidence type="ECO:0000256" key="3">
    <source>
        <dbReference type="ARBA" id="ARBA00022884"/>
    </source>
</evidence>